<protein>
    <submittedName>
        <fullName evidence="2">Transposase</fullName>
    </submittedName>
</protein>
<feature type="domain" description="Transposase IS701-like DDE" evidence="1">
    <location>
        <begin position="6"/>
        <end position="78"/>
    </location>
</feature>
<keyword evidence="3" id="KW-1185">Reference proteome</keyword>
<evidence type="ECO:0000313" key="2">
    <source>
        <dbReference type="EMBL" id="MFC4010714.1"/>
    </source>
</evidence>
<organism evidence="2 3">
    <name type="scientific">Nonomuraea purpurea</name>
    <dbReference type="NCBI Taxonomy" id="1849276"/>
    <lineage>
        <taxon>Bacteria</taxon>
        <taxon>Bacillati</taxon>
        <taxon>Actinomycetota</taxon>
        <taxon>Actinomycetes</taxon>
        <taxon>Streptosporangiales</taxon>
        <taxon>Streptosporangiaceae</taxon>
        <taxon>Nonomuraea</taxon>
    </lineage>
</organism>
<dbReference type="InterPro" id="IPR038721">
    <property type="entry name" value="IS701-like_DDE_dom"/>
</dbReference>
<dbReference type="EMBL" id="JBHSBI010000013">
    <property type="protein sequence ID" value="MFC4010714.1"/>
    <property type="molecule type" value="Genomic_DNA"/>
</dbReference>
<dbReference type="RefSeq" id="WP_379530708.1">
    <property type="nucleotide sequence ID" value="NZ_JBHSBI010000013.1"/>
</dbReference>
<sequence length="78" mass="8458">MYAHAKGTSQVIPWPYSFVAALESGRTSWTAMLDAIRLGPEDEATAVTAARLREAAQRPLEAGQWRSEDGDILIVADA</sequence>
<dbReference type="Proteomes" id="UP001595851">
    <property type="component" value="Unassembled WGS sequence"/>
</dbReference>
<name>A0ABV8GCA7_9ACTN</name>
<evidence type="ECO:0000259" key="1">
    <source>
        <dbReference type="Pfam" id="PF13546"/>
    </source>
</evidence>
<proteinExistence type="predicted"/>
<accession>A0ABV8GCA7</accession>
<gene>
    <name evidence="2" type="ORF">ACFOY2_26035</name>
</gene>
<comment type="caution">
    <text evidence="2">The sequence shown here is derived from an EMBL/GenBank/DDBJ whole genome shotgun (WGS) entry which is preliminary data.</text>
</comment>
<evidence type="ECO:0000313" key="3">
    <source>
        <dbReference type="Proteomes" id="UP001595851"/>
    </source>
</evidence>
<dbReference type="Pfam" id="PF13546">
    <property type="entry name" value="DDE_5"/>
    <property type="match status" value="1"/>
</dbReference>
<reference evidence="3" key="1">
    <citation type="journal article" date="2019" name="Int. J. Syst. Evol. Microbiol.">
        <title>The Global Catalogue of Microorganisms (GCM) 10K type strain sequencing project: providing services to taxonomists for standard genome sequencing and annotation.</title>
        <authorList>
            <consortium name="The Broad Institute Genomics Platform"/>
            <consortium name="The Broad Institute Genome Sequencing Center for Infectious Disease"/>
            <person name="Wu L."/>
            <person name="Ma J."/>
        </authorList>
    </citation>
    <scope>NUCLEOTIDE SEQUENCE [LARGE SCALE GENOMIC DNA]</scope>
    <source>
        <strain evidence="3">TBRC 1276</strain>
    </source>
</reference>